<name>A0A381Q9L9_9ZZZZ</name>
<dbReference type="EMBL" id="UINC01001262">
    <property type="protein sequence ID" value="SUZ76025.1"/>
    <property type="molecule type" value="Genomic_DNA"/>
</dbReference>
<sequence>MFIMIEKRTIIENQGLSWKSVGMIILQLFF</sequence>
<protein>
    <submittedName>
        <fullName evidence="1">Uncharacterized protein</fullName>
    </submittedName>
</protein>
<dbReference type="AlphaFoldDB" id="A0A381Q9L9"/>
<proteinExistence type="predicted"/>
<accession>A0A381Q9L9</accession>
<gene>
    <name evidence="1" type="ORF">METZ01_LOCUS28879</name>
</gene>
<evidence type="ECO:0000313" key="1">
    <source>
        <dbReference type="EMBL" id="SUZ76025.1"/>
    </source>
</evidence>
<reference evidence="1" key="1">
    <citation type="submission" date="2018-05" db="EMBL/GenBank/DDBJ databases">
        <authorList>
            <person name="Lanie J.A."/>
            <person name="Ng W.-L."/>
            <person name="Kazmierczak K.M."/>
            <person name="Andrzejewski T.M."/>
            <person name="Davidsen T.M."/>
            <person name="Wayne K.J."/>
            <person name="Tettelin H."/>
            <person name="Glass J.I."/>
            <person name="Rusch D."/>
            <person name="Podicherti R."/>
            <person name="Tsui H.-C.T."/>
            <person name="Winkler M.E."/>
        </authorList>
    </citation>
    <scope>NUCLEOTIDE SEQUENCE</scope>
</reference>
<organism evidence="1">
    <name type="scientific">marine metagenome</name>
    <dbReference type="NCBI Taxonomy" id="408172"/>
    <lineage>
        <taxon>unclassified sequences</taxon>
        <taxon>metagenomes</taxon>
        <taxon>ecological metagenomes</taxon>
    </lineage>
</organism>